<evidence type="ECO:0000313" key="2">
    <source>
        <dbReference type="Proteomes" id="UP000053144"/>
    </source>
</evidence>
<dbReference type="Proteomes" id="UP000053144">
    <property type="component" value="Unassembled WGS sequence"/>
</dbReference>
<dbReference type="Gramene" id="KOM26501">
    <property type="protein sequence ID" value="KOM26501"/>
    <property type="gene ID" value="LR48_Vigan280s000100"/>
</dbReference>
<accession>A0A0L9T838</accession>
<dbReference type="EMBL" id="KQ258324">
    <property type="protein sequence ID" value="KOM26501.1"/>
    <property type="molecule type" value="Genomic_DNA"/>
</dbReference>
<evidence type="ECO:0000313" key="1">
    <source>
        <dbReference type="EMBL" id="KOM26501.1"/>
    </source>
</evidence>
<organism evidence="1 2">
    <name type="scientific">Phaseolus angularis</name>
    <name type="common">Azuki bean</name>
    <name type="synonym">Vigna angularis</name>
    <dbReference type="NCBI Taxonomy" id="3914"/>
    <lineage>
        <taxon>Eukaryota</taxon>
        <taxon>Viridiplantae</taxon>
        <taxon>Streptophyta</taxon>
        <taxon>Embryophyta</taxon>
        <taxon>Tracheophyta</taxon>
        <taxon>Spermatophyta</taxon>
        <taxon>Magnoliopsida</taxon>
        <taxon>eudicotyledons</taxon>
        <taxon>Gunneridae</taxon>
        <taxon>Pentapetalae</taxon>
        <taxon>rosids</taxon>
        <taxon>fabids</taxon>
        <taxon>Fabales</taxon>
        <taxon>Fabaceae</taxon>
        <taxon>Papilionoideae</taxon>
        <taxon>50 kb inversion clade</taxon>
        <taxon>NPAAA clade</taxon>
        <taxon>indigoferoid/millettioid clade</taxon>
        <taxon>Phaseoleae</taxon>
        <taxon>Vigna</taxon>
    </lineage>
</organism>
<sequence>MVAPGGNNDQELLQYSSLPSSFSPPTLDLQDLDFKLHSQSPNLHPSSTLTEERDLSLHSHIFTPFIFIPFEHPNKHNPSSTTPITAQKTPLMPPFIRQILPSPSKFTHGHILTLTATTNTLPEERFLLDWRRLWWLAAASRMEVGRAAGAGSSNAVAAVWFRAHLLSPAVSRLVEVVGAAELLEQMTIQRIQFEQIQQETQAALKNMTDQIRQIATLAPEKNAEDFEDQARISISAETGRPPSSSHTLEIFKEEEATTTPSANFGGVVTSVQFLFVLNLLINNCCLDPAVEDISLLDQIWRMKQFVLNNFMLDPEEKNISLQIQNWQLPP</sequence>
<dbReference type="AlphaFoldDB" id="A0A0L9T838"/>
<reference evidence="2" key="1">
    <citation type="journal article" date="2015" name="Proc. Natl. Acad. Sci. U.S.A.">
        <title>Genome sequencing of adzuki bean (Vigna angularis) provides insight into high starch and low fat accumulation and domestication.</title>
        <authorList>
            <person name="Yang K."/>
            <person name="Tian Z."/>
            <person name="Chen C."/>
            <person name="Luo L."/>
            <person name="Zhao B."/>
            <person name="Wang Z."/>
            <person name="Yu L."/>
            <person name="Li Y."/>
            <person name="Sun Y."/>
            <person name="Li W."/>
            <person name="Chen Y."/>
            <person name="Li Y."/>
            <person name="Zhang Y."/>
            <person name="Ai D."/>
            <person name="Zhao J."/>
            <person name="Shang C."/>
            <person name="Ma Y."/>
            <person name="Wu B."/>
            <person name="Wang M."/>
            <person name="Gao L."/>
            <person name="Sun D."/>
            <person name="Zhang P."/>
            <person name="Guo F."/>
            <person name="Wang W."/>
            <person name="Li Y."/>
            <person name="Wang J."/>
            <person name="Varshney R.K."/>
            <person name="Wang J."/>
            <person name="Ling H.Q."/>
            <person name="Wan P."/>
        </authorList>
    </citation>
    <scope>NUCLEOTIDE SEQUENCE</scope>
    <source>
        <strain evidence="2">cv. Jingnong 6</strain>
    </source>
</reference>
<proteinExistence type="predicted"/>
<gene>
    <name evidence="1" type="ORF">LR48_Vigan280s000100</name>
</gene>
<name>A0A0L9T838_PHAAN</name>
<protein>
    <submittedName>
        <fullName evidence="1">Uncharacterized protein</fullName>
    </submittedName>
</protein>